<proteinExistence type="inferred from homology"/>
<comment type="similarity">
    <text evidence="1">Belongs to the glutaredoxin family.</text>
</comment>
<dbReference type="Proteomes" id="UP000246740">
    <property type="component" value="Unassembled WGS sequence"/>
</dbReference>
<dbReference type="InterPro" id="IPR052565">
    <property type="entry name" value="Glutaredoxin-like_YDR286C"/>
</dbReference>
<dbReference type="EMBL" id="KZ819188">
    <property type="protein sequence ID" value="PWZ03835.1"/>
    <property type="molecule type" value="Genomic_DNA"/>
</dbReference>
<reference evidence="2 3" key="1">
    <citation type="journal article" date="2018" name="Mol. Biol. Evol.">
        <title>Broad Genomic Sampling Reveals a Smut Pathogenic Ancestry of the Fungal Clade Ustilaginomycotina.</title>
        <authorList>
            <person name="Kijpornyongpan T."/>
            <person name="Mondo S.J."/>
            <person name="Barry K."/>
            <person name="Sandor L."/>
            <person name="Lee J."/>
            <person name="Lipzen A."/>
            <person name="Pangilinan J."/>
            <person name="LaButti K."/>
            <person name="Hainaut M."/>
            <person name="Henrissat B."/>
            <person name="Grigoriev I.V."/>
            <person name="Spatafora J.W."/>
            <person name="Aime M.C."/>
        </authorList>
    </citation>
    <scope>NUCLEOTIDE SEQUENCE [LARGE SCALE GENOMIC DNA]</scope>
    <source>
        <strain evidence="2 3">MCA 3645</strain>
    </source>
</reference>
<accession>A0A317XZZ5</accession>
<sequence>MRLTQSLLNAVRSASKPAQLMLYTGTDCQLCDVMKIEIQKVALTHPIQLSTYNIRDDSLPDVQHWRRRYQYDIPVLHLDGNGRF</sequence>
<dbReference type="Gene3D" id="3.40.30.10">
    <property type="entry name" value="Glutaredoxin"/>
    <property type="match status" value="1"/>
</dbReference>
<keyword evidence="1" id="KW-0813">Transport</keyword>
<dbReference type="Pfam" id="PF05768">
    <property type="entry name" value="Glrx-like"/>
    <property type="match status" value="1"/>
</dbReference>
<organism evidence="2 3">
    <name type="scientific">Testicularia cyperi</name>
    <dbReference type="NCBI Taxonomy" id="1882483"/>
    <lineage>
        <taxon>Eukaryota</taxon>
        <taxon>Fungi</taxon>
        <taxon>Dikarya</taxon>
        <taxon>Basidiomycota</taxon>
        <taxon>Ustilaginomycotina</taxon>
        <taxon>Ustilaginomycetes</taxon>
        <taxon>Ustilaginales</taxon>
        <taxon>Anthracoideaceae</taxon>
        <taxon>Testicularia</taxon>
    </lineage>
</organism>
<protein>
    <recommendedName>
        <fullName evidence="1">Glutaredoxin-like protein</fullName>
    </recommendedName>
</protein>
<evidence type="ECO:0000313" key="2">
    <source>
        <dbReference type="EMBL" id="PWZ03835.1"/>
    </source>
</evidence>
<dbReference type="InterPro" id="IPR036249">
    <property type="entry name" value="Thioredoxin-like_sf"/>
</dbReference>
<keyword evidence="1" id="KW-0249">Electron transport</keyword>
<dbReference type="STRING" id="1882483.A0A317XZZ5"/>
<dbReference type="SUPFAM" id="SSF52833">
    <property type="entry name" value="Thioredoxin-like"/>
    <property type="match status" value="1"/>
</dbReference>
<gene>
    <name evidence="2" type="ORF">BCV70DRAFT_198022</name>
</gene>
<dbReference type="PANTHER" id="PTHR33558">
    <property type="entry name" value="GLUTAREDOXIN-LIKE PROTEIN C5ORF63 HOMOLOG"/>
    <property type="match status" value="1"/>
</dbReference>
<dbReference type="InParanoid" id="A0A317XZZ5"/>
<evidence type="ECO:0000256" key="1">
    <source>
        <dbReference type="RuleBase" id="RU363082"/>
    </source>
</evidence>
<dbReference type="OrthoDB" id="429967at2759"/>
<name>A0A317XZZ5_9BASI</name>
<keyword evidence="3" id="KW-1185">Reference proteome</keyword>
<evidence type="ECO:0000313" key="3">
    <source>
        <dbReference type="Proteomes" id="UP000246740"/>
    </source>
</evidence>
<dbReference type="AlphaFoldDB" id="A0A317XZZ5"/>
<dbReference type="PANTHER" id="PTHR33558:SF1">
    <property type="entry name" value="GLUTAREDOXIN-LIKE PROTEIN C5ORF63 HOMOLOG"/>
    <property type="match status" value="1"/>
</dbReference>
<dbReference type="InterPro" id="IPR008554">
    <property type="entry name" value="Glutaredoxin-like"/>
</dbReference>